<feature type="compositionally biased region" description="Low complexity" evidence="1">
    <location>
        <begin position="673"/>
        <end position="683"/>
    </location>
</feature>
<feature type="region of interest" description="Disordered" evidence="1">
    <location>
        <begin position="252"/>
        <end position="300"/>
    </location>
</feature>
<feature type="region of interest" description="Disordered" evidence="1">
    <location>
        <begin position="637"/>
        <end position="696"/>
    </location>
</feature>
<dbReference type="Proteomes" id="UP000606974">
    <property type="component" value="Unassembled WGS sequence"/>
</dbReference>
<dbReference type="SMART" id="SM00731">
    <property type="entry name" value="SprT"/>
    <property type="match status" value="1"/>
</dbReference>
<feature type="compositionally biased region" description="Basic residues" evidence="1">
    <location>
        <begin position="920"/>
        <end position="929"/>
    </location>
</feature>
<accession>A0A8H7AQX0</accession>
<feature type="region of interest" description="Disordered" evidence="1">
    <location>
        <begin position="313"/>
        <end position="599"/>
    </location>
</feature>
<dbReference type="Pfam" id="PF10263">
    <property type="entry name" value="SprT-like"/>
    <property type="match status" value="1"/>
</dbReference>
<sequence length="969" mass="105520">MAVRTSPRKKRPGAAGRGGTSLVGAPYAEHPCPKHQGEEEGEVEEDNNDELPELSTLLGCTALTGEEGRKGRDQGERLSSPNKKKQGGISAKMFRSSASRKESRTEQLVETGDSMSGPQSTAMLPRTSSSSLVLGAAPSLLPTASATSAITTTTTITSSRSSRQTMQQRPTSPAKQENTVSPIKRSIGAFPQQGKDDVAYLESQYLMFGSRAASGGPPKTGINGGTHRRSRALKHQPVNSLLLPLRSLTLDSKEDHKSKRSTASNGAEEDIFQSKPSNGKCRLTLGKGRGPEPSTSNRTVKARAAMFVLEEAACKDDDEEGDEDLESEDDFTDLSGFIVGDDEEISFHGSDTGSGSASGRESDGLAREKSPGRKRLTRGASQSGREERINLSDALRSLSLEDTGKNKSTSKKKEDSPECLADAISGLNLNDGDGEQPNASRSRSREIEVIDLTSPVNPQLAPEVDHQNNKMPKRRRPLAPLDQQQPPPLRRRQQDRFKSSESDENAANDVDDSAILRFSPPPRNISPFKIKGRSHSILLDNNDKSRTDHKLLTTPPQTPPASPSKLKSPTKLNSPSKKNPLLLSPSKRGAQIPQSPHRQSIDAFWSSEVINEWNDAYSPAKPPLTLSPRKRWKILEEKEKESEGDSGSGSGSGSESPSESPARRRRETSKSPTKTPARSPAKKAASEEKKLAMAAKRKFDGEKEKLAHDLLKELDERVAGGQLACLSRSTGGVKISWSKNLRSTAGRANWRRTVVVTKASLNSRPAAATVGVGVEKGGVKEVQHHASIELAEKIIDNEERLVNTLAHEFCHLANFMVSGVRDRPHGVEFKSWAAKVTSTFRHHERDIYRQVEVTTKHNYQINHKYLWVCVGTPPNAAKGFLNLPPDEEGCGAEYGRHSKSIDPSKHRCGRCKGVLVQVRPKPKPKPKARRVGEVGKRTAGRSASKKEAEKGLGLERLEQAMEFVSIGED</sequence>
<evidence type="ECO:0000313" key="4">
    <source>
        <dbReference type="Proteomes" id="UP000606974"/>
    </source>
</evidence>
<keyword evidence="4" id="KW-1185">Reference proteome</keyword>
<dbReference type="Pfam" id="PF17283">
    <property type="entry name" value="Zn_ribbon_SprT"/>
    <property type="match status" value="1"/>
</dbReference>
<feature type="compositionally biased region" description="Acidic residues" evidence="1">
    <location>
        <begin position="39"/>
        <end position="52"/>
    </location>
</feature>
<dbReference type="AlphaFoldDB" id="A0A8H7AQX0"/>
<feature type="region of interest" description="Disordered" evidence="1">
    <location>
        <begin position="210"/>
        <end position="238"/>
    </location>
</feature>
<protein>
    <recommendedName>
        <fullName evidence="2">SprT-like domain-containing protein</fullName>
    </recommendedName>
</protein>
<evidence type="ECO:0000259" key="2">
    <source>
        <dbReference type="SMART" id="SM00731"/>
    </source>
</evidence>
<feature type="compositionally biased region" description="Acidic residues" evidence="1">
    <location>
        <begin position="316"/>
        <end position="332"/>
    </location>
</feature>
<evidence type="ECO:0000256" key="1">
    <source>
        <dbReference type="SAM" id="MobiDB-lite"/>
    </source>
</evidence>
<feature type="compositionally biased region" description="Polar residues" evidence="1">
    <location>
        <begin position="113"/>
        <end position="129"/>
    </location>
</feature>
<feature type="compositionally biased region" description="Basic and acidic residues" evidence="1">
    <location>
        <begin position="684"/>
        <end position="696"/>
    </location>
</feature>
<feature type="compositionally biased region" description="Low complexity" evidence="1">
    <location>
        <begin position="141"/>
        <end position="172"/>
    </location>
</feature>
<feature type="compositionally biased region" description="Basic and acidic residues" evidence="1">
    <location>
        <begin position="541"/>
        <end position="551"/>
    </location>
</feature>
<dbReference type="OrthoDB" id="20772at2759"/>
<dbReference type="GO" id="GO:0006950">
    <property type="term" value="P:response to stress"/>
    <property type="evidence" value="ECO:0007669"/>
    <property type="project" value="UniProtKB-ARBA"/>
</dbReference>
<name>A0A8H7AQX0_9EURO</name>
<dbReference type="GO" id="GO:0005634">
    <property type="term" value="C:nucleus"/>
    <property type="evidence" value="ECO:0007669"/>
    <property type="project" value="TreeGrafter"/>
</dbReference>
<proteinExistence type="predicted"/>
<feature type="compositionally biased region" description="Polar residues" evidence="1">
    <location>
        <begin position="349"/>
        <end position="359"/>
    </location>
</feature>
<feature type="compositionally biased region" description="Acidic residues" evidence="1">
    <location>
        <begin position="502"/>
        <end position="512"/>
    </location>
</feature>
<feature type="compositionally biased region" description="Basic and acidic residues" evidence="1">
    <location>
        <begin position="492"/>
        <end position="501"/>
    </location>
</feature>
<dbReference type="InterPro" id="IPR035240">
    <property type="entry name" value="SprT_Zn_ribbon"/>
</dbReference>
<feature type="region of interest" description="Disordered" evidence="1">
    <location>
        <begin position="141"/>
        <end position="183"/>
    </location>
</feature>
<feature type="compositionally biased region" description="Basic and acidic residues" evidence="1">
    <location>
        <begin position="360"/>
        <end position="371"/>
    </location>
</feature>
<feature type="domain" description="SprT-like" evidence="2">
    <location>
        <begin position="712"/>
        <end position="918"/>
    </location>
</feature>
<organism evidence="3 4">
    <name type="scientific">Endocarpon pusillum</name>
    <dbReference type="NCBI Taxonomy" id="364733"/>
    <lineage>
        <taxon>Eukaryota</taxon>
        <taxon>Fungi</taxon>
        <taxon>Dikarya</taxon>
        <taxon>Ascomycota</taxon>
        <taxon>Pezizomycotina</taxon>
        <taxon>Eurotiomycetes</taxon>
        <taxon>Chaetothyriomycetidae</taxon>
        <taxon>Verrucariales</taxon>
        <taxon>Verrucariaceae</taxon>
        <taxon>Endocarpon</taxon>
    </lineage>
</organism>
<dbReference type="EMBL" id="JAACFV010000010">
    <property type="protein sequence ID" value="KAF7512684.1"/>
    <property type="molecule type" value="Genomic_DNA"/>
</dbReference>
<feature type="region of interest" description="Disordered" evidence="1">
    <location>
        <begin position="920"/>
        <end position="952"/>
    </location>
</feature>
<feature type="region of interest" description="Disordered" evidence="1">
    <location>
        <begin position="1"/>
        <end position="129"/>
    </location>
</feature>
<feature type="compositionally biased region" description="Polar residues" evidence="1">
    <location>
        <begin position="565"/>
        <end position="577"/>
    </location>
</feature>
<feature type="compositionally biased region" description="Basic and acidic residues" evidence="1">
    <location>
        <begin position="66"/>
        <end position="76"/>
    </location>
</feature>
<comment type="caution">
    <text evidence="3">The sequence shown here is derived from an EMBL/GenBank/DDBJ whole genome shotgun (WGS) entry which is preliminary data.</text>
</comment>
<evidence type="ECO:0000313" key="3">
    <source>
        <dbReference type="EMBL" id="KAF7512684.1"/>
    </source>
</evidence>
<dbReference type="InterPro" id="IPR006640">
    <property type="entry name" value="SprT-like_domain"/>
</dbReference>
<reference evidence="3" key="1">
    <citation type="submission" date="2020-02" db="EMBL/GenBank/DDBJ databases">
        <authorList>
            <person name="Palmer J.M."/>
        </authorList>
    </citation>
    <scope>NUCLEOTIDE SEQUENCE</scope>
    <source>
        <strain evidence="3">EPUS1.4</strain>
        <tissue evidence="3">Thallus</tissue>
    </source>
</reference>
<dbReference type="PANTHER" id="PTHR23099:SF0">
    <property type="entry name" value="GERM CELL NUCLEAR ACIDIC PROTEIN"/>
    <property type="match status" value="1"/>
</dbReference>
<dbReference type="PANTHER" id="PTHR23099">
    <property type="entry name" value="TRANSCRIPTIONAL REGULATOR"/>
    <property type="match status" value="1"/>
</dbReference>
<gene>
    <name evidence="3" type="ORF">GJ744_000251</name>
</gene>
<feature type="compositionally biased region" description="Basic residues" evidence="1">
    <location>
        <begin position="1"/>
        <end position="12"/>
    </location>
</feature>